<dbReference type="Proteomes" id="UP001595593">
    <property type="component" value="Unassembled WGS sequence"/>
</dbReference>
<dbReference type="PROSITE" id="PS50106">
    <property type="entry name" value="PDZ"/>
    <property type="match status" value="1"/>
</dbReference>
<evidence type="ECO:0000256" key="4">
    <source>
        <dbReference type="ARBA" id="ARBA00022825"/>
    </source>
</evidence>
<dbReference type="SUPFAM" id="SSF50156">
    <property type="entry name" value="PDZ domain-like"/>
    <property type="match status" value="1"/>
</dbReference>
<dbReference type="RefSeq" id="WP_379599283.1">
    <property type="nucleotide sequence ID" value="NZ_JBHRTN010000026.1"/>
</dbReference>
<dbReference type="GO" id="GO:0006508">
    <property type="term" value="P:proteolysis"/>
    <property type="evidence" value="ECO:0007669"/>
    <property type="project" value="UniProtKB-KW"/>
</dbReference>
<dbReference type="Pfam" id="PF13180">
    <property type="entry name" value="PDZ_2"/>
    <property type="match status" value="1"/>
</dbReference>
<dbReference type="InterPro" id="IPR001478">
    <property type="entry name" value="PDZ"/>
</dbReference>
<dbReference type="GO" id="GO:0008233">
    <property type="term" value="F:peptidase activity"/>
    <property type="evidence" value="ECO:0007669"/>
    <property type="project" value="UniProtKB-KW"/>
</dbReference>
<dbReference type="PRINTS" id="PR00834">
    <property type="entry name" value="PROTEASES2C"/>
</dbReference>
<gene>
    <name evidence="6" type="ORF">ACFOD4_19860</name>
</gene>
<reference evidence="7" key="1">
    <citation type="journal article" date="2019" name="Int. J. Syst. Evol. Microbiol.">
        <title>The Global Catalogue of Microorganisms (GCM) 10K type strain sequencing project: providing services to taxonomists for standard genome sequencing and annotation.</title>
        <authorList>
            <consortium name="The Broad Institute Genomics Platform"/>
            <consortium name="The Broad Institute Genome Sequencing Center for Infectious Disease"/>
            <person name="Wu L."/>
            <person name="Ma J."/>
        </authorList>
    </citation>
    <scope>NUCLEOTIDE SEQUENCE [LARGE SCALE GENOMIC DNA]</scope>
    <source>
        <strain evidence="7">KCTC 52094</strain>
    </source>
</reference>
<evidence type="ECO:0000256" key="2">
    <source>
        <dbReference type="ARBA" id="ARBA00022670"/>
    </source>
</evidence>
<evidence type="ECO:0000313" key="7">
    <source>
        <dbReference type="Proteomes" id="UP001595593"/>
    </source>
</evidence>
<evidence type="ECO:0000313" key="6">
    <source>
        <dbReference type="EMBL" id="MFC3127324.1"/>
    </source>
</evidence>
<comment type="similarity">
    <text evidence="1">Belongs to the peptidase S1C family.</text>
</comment>
<dbReference type="InterPro" id="IPR009003">
    <property type="entry name" value="Peptidase_S1_PA"/>
</dbReference>
<keyword evidence="3 6" id="KW-0378">Hydrolase</keyword>
<dbReference type="InterPro" id="IPR036034">
    <property type="entry name" value="PDZ_sf"/>
</dbReference>
<dbReference type="PANTHER" id="PTHR22939:SF129">
    <property type="entry name" value="SERINE PROTEASE HTRA2, MITOCHONDRIAL"/>
    <property type="match status" value="1"/>
</dbReference>
<dbReference type="Gene3D" id="2.40.10.120">
    <property type="match status" value="1"/>
</dbReference>
<dbReference type="Gene3D" id="2.30.42.10">
    <property type="match status" value="1"/>
</dbReference>
<dbReference type="SUPFAM" id="SSF50494">
    <property type="entry name" value="Trypsin-like serine proteases"/>
    <property type="match status" value="1"/>
</dbReference>
<dbReference type="SMART" id="SM00228">
    <property type="entry name" value="PDZ"/>
    <property type="match status" value="1"/>
</dbReference>
<evidence type="ECO:0000259" key="5">
    <source>
        <dbReference type="PROSITE" id="PS50106"/>
    </source>
</evidence>
<dbReference type="InterPro" id="IPR001940">
    <property type="entry name" value="Peptidase_S1C"/>
</dbReference>
<keyword evidence="7" id="KW-1185">Reference proteome</keyword>
<evidence type="ECO:0000256" key="3">
    <source>
        <dbReference type="ARBA" id="ARBA00022801"/>
    </source>
</evidence>
<keyword evidence="2 6" id="KW-0645">Protease</keyword>
<keyword evidence="4" id="KW-0720">Serine protease</keyword>
<protein>
    <submittedName>
        <fullName evidence="6">S1C family serine protease</fullName>
        <ecNumber evidence="6">3.4.21.-</ecNumber>
    </submittedName>
</protein>
<dbReference type="EMBL" id="JBHRTN010000026">
    <property type="protein sequence ID" value="MFC3127324.1"/>
    <property type="molecule type" value="Genomic_DNA"/>
</dbReference>
<dbReference type="Pfam" id="PF13365">
    <property type="entry name" value="Trypsin_2"/>
    <property type="match status" value="1"/>
</dbReference>
<sequence>MARSDGSETVPVALQPRSGDYGYDLDHALRSVVTLRAQVPEDAFTADTLGTERIGGAVLIREDGLLLTIGYLITEAQDIWLTTGEGRVVPGHVVGYDQVTGFGLVQALGRLGIPTLPIGASGEVQVGEGVVFAGPGGREAALAARLVARQEFAGYWEYVLEDALYTAPAHPNWGGSALIGPKGDLIGIGSIQLGHDPGDGKVRVLNMSVPTDLLKPILEEMLTLGRPNRPPRPWLGIMASAEEGQVVLIGVAQGGPGDRAGLRKGDIVLAVGRDVPADEASFFRAVWARGEAGTDIPLLLERDGDRFEVHVTSGDRHRFLKAAPLQ</sequence>
<accession>A0ABV7G3T2</accession>
<name>A0ABV7G3T2_9PROT</name>
<evidence type="ECO:0000256" key="1">
    <source>
        <dbReference type="ARBA" id="ARBA00010541"/>
    </source>
</evidence>
<proteinExistence type="inferred from homology"/>
<comment type="caution">
    <text evidence="6">The sequence shown here is derived from an EMBL/GenBank/DDBJ whole genome shotgun (WGS) entry which is preliminary data.</text>
</comment>
<organism evidence="6 7">
    <name type="scientific">Teichococcus globiformis</name>
    <dbReference type="NCBI Taxonomy" id="2307229"/>
    <lineage>
        <taxon>Bacteria</taxon>
        <taxon>Pseudomonadati</taxon>
        <taxon>Pseudomonadota</taxon>
        <taxon>Alphaproteobacteria</taxon>
        <taxon>Acetobacterales</taxon>
        <taxon>Roseomonadaceae</taxon>
        <taxon>Roseomonas</taxon>
    </lineage>
</organism>
<feature type="domain" description="PDZ" evidence="5">
    <location>
        <begin position="221"/>
        <end position="304"/>
    </location>
</feature>
<dbReference type="PANTHER" id="PTHR22939">
    <property type="entry name" value="SERINE PROTEASE FAMILY S1C HTRA-RELATED"/>
    <property type="match status" value="1"/>
</dbReference>
<dbReference type="EC" id="3.4.21.-" evidence="6"/>